<reference evidence="1" key="1">
    <citation type="journal article" date="2019" name="MBio">
        <title>Virus Genomes from Deep Sea Sediments Expand the Ocean Megavirome and Support Independent Origins of Viral Gigantism.</title>
        <authorList>
            <person name="Backstrom D."/>
            <person name="Yutin N."/>
            <person name="Jorgensen S.L."/>
            <person name="Dharamshi J."/>
            <person name="Homa F."/>
            <person name="Zaremba-Niedwiedzka K."/>
            <person name="Spang A."/>
            <person name="Wolf Y.I."/>
            <person name="Koonin E.V."/>
            <person name="Ettema T.J."/>
        </authorList>
    </citation>
    <scope>NUCLEOTIDE SEQUENCE</scope>
</reference>
<proteinExistence type="predicted"/>
<protein>
    <submittedName>
        <fullName evidence="1">Uncharacterized protein</fullName>
    </submittedName>
</protein>
<dbReference type="EMBL" id="MK500487">
    <property type="protein sequence ID" value="QBK90459.1"/>
    <property type="molecule type" value="Genomic_DNA"/>
</dbReference>
<accession>A0A481Z5S4</accession>
<sequence>MKHTKINLVVERTVSYGEYKAILKTEGRLDDQGRYIVNIETETDLLYLLGKNNARRKLSIQLVTACINEIAEANGISESNIEIALMPASVGLPKDTPTEYDLTYQINVQTVEGKPLIMPPNIKYVDK</sequence>
<evidence type="ECO:0000313" key="1">
    <source>
        <dbReference type="EMBL" id="QBK90459.1"/>
    </source>
</evidence>
<name>A0A481Z5S4_9VIRU</name>
<gene>
    <name evidence="1" type="ORF">LCPAC103_01400</name>
</gene>
<organism evidence="1">
    <name type="scientific">Pithovirus LCPAC103</name>
    <dbReference type="NCBI Taxonomy" id="2506588"/>
    <lineage>
        <taxon>Viruses</taxon>
        <taxon>Pithoviruses</taxon>
    </lineage>
</organism>